<feature type="domain" description="Peptidase M3A/M3B catalytic" evidence="7">
    <location>
        <begin position="214"/>
        <end position="593"/>
    </location>
</feature>
<comment type="similarity">
    <text evidence="6">Belongs to the peptidase M3B family.</text>
</comment>
<dbReference type="Pfam" id="PF01432">
    <property type="entry name" value="Peptidase_M3"/>
    <property type="match status" value="1"/>
</dbReference>
<dbReference type="NCBIfam" id="TIGR00181">
    <property type="entry name" value="pepF"/>
    <property type="match status" value="1"/>
</dbReference>
<dbReference type="GO" id="GO:0006518">
    <property type="term" value="P:peptide metabolic process"/>
    <property type="evidence" value="ECO:0007669"/>
    <property type="project" value="TreeGrafter"/>
</dbReference>
<keyword evidence="4 6" id="KW-0862">Zinc</keyword>
<dbReference type="EMBL" id="CP017269">
    <property type="protein sequence ID" value="AOT69099.1"/>
    <property type="molecule type" value="Genomic_DNA"/>
</dbReference>
<reference evidence="9 10" key="1">
    <citation type="submission" date="2016-09" db="EMBL/GenBank/DDBJ databases">
        <title>Genomic analysis reveals versatility of anaerobic energy metabolism of Geosporobacter ferrireducens IRF9 of phylum Firmicutes.</title>
        <authorList>
            <person name="Kim S.-J."/>
        </authorList>
    </citation>
    <scope>NUCLEOTIDE SEQUENCE [LARGE SCALE GENOMIC DNA]</scope>
    <source>
        <strain evidence="9 10">IRF9</strain>
    </source>
</reference>
<evidence type="ECO:0000259" key="8">
    <source>
        <dbReference type="Pfam" id="PF08439"/>
    </source>
</evidence>
<evidence type="ECO:0000259" key="7">
    <source>
        <dbReference type="Pfam" id="PF01432"/>
    </source>
</evidence>
<dbReference type="InterPro" id="IPR004438">
    <property type="entry name" value="Peptidase_M3B"/>
</dbReference>
<dbReference type="SUPFAM" id="SSF55486">
    <property type="entry name" value="Metalloproteases ('zincins'), catalytic domain"/>
    <property type="match status" value="1"/>
</dbReference>
<dbReference type="OrthoDB" id="9766487at2"/>
<keyword evidence="10" id="KW-1185">Reference proteome</keyword>
<keyword evidence="1 6" id="KW-0645">Protease</keyword>
<dbReference type="PANTHER" id="PTHR11804:SF84">
    <property type="entry name" value="SACCHAROLYSIN"/>
    <property type="match status" value="1"/>
</dbReference>
<dbReference type="AlphaFoldDB" id="A0A1D8GDW3"/>
<dbReference type="InterPro" id="IPR045090">
    <property type="entry name" value="Pept_M3A_M3B"/>
</dbReference>
<dbReference type="RefSeq" id="WP_069974665.1">
    <property type="nucleotide sequence ID" value="NZ_CP017269.1"/>
</dbReference>
<dbReference type="PANTHER" id="PTHR11804">
    <property type="entry name" value="PROTEASE M3 THIMET OLIGOPEPTIDASE-RELATED"/>
    <property type="match status" value="1"/>
</dbReference>
<evidence type="ECO:0000256" key="1">
    <source>
        <dbReference type="ARBA" id="ARBA00022670"/>
    </source>
</evidence>
<dbReference type="Gene3D" id="1.10.287.830">
    <property type="entry name" value="putative peptidase helix hairpin domain like"/>
    <property type="match status" value="1"/>
</dbReference>
<dbReference type="GO" id="GO:0006508">
    <property type="term" value="P:proteolysis"/>
    <property type="evidence" value="ECO:0007669"/>
    <property type="project" value="UniProtKB-KW"/>
</dbReference>
<comment type="cofactor">
    <cofactor evidence="6">
        <name>Zn(2+)</name>
        <dbReference type="ChEBI" id="CHEBI:29105"/>
    </cofactor>
    <text evidence="6">Binds 1 zinc ion.</text>
</comment>
<dbReference type="GO" id="GO:0046872">
    <property type="term" value="F:metal ion binding"/>
    <property type="evidence" value="ECO:0007669"/>
    <property type="project" value="UniProtKB-UniRule"/>
</dbReference>
<dbReference type="InterPro" id="IPR042088">
    <property type="entry name" value="OligoPept_F_C"/>
</dbReference>
<keyword evidence="5 6" id="KW-0482">Metalloprotease</keyword>
<dbReference type="EC" id="3.4.24.-" evidence="6"/>
<dbReference type="Gene3D" id="1.10.1370.20">
    <property type="entry name" value="Oligoendopeptidase f, C-terminal domain"/>
    <property type="match status" value="1"/>
</dbReference>
<organism evidence="9 10">
    <name type="scientific">Geosporobacter ferrireducens</name>
    <dbReference type="NCBI Taxonomy" id="1424294"/>
    <lineage>
        <taxon>Bacteria</taxon>
        <taxon>Bacillati</taxon>
        <taxon>Bacillota</taxon>
        <taxon>Clostridia</taxon>
        <taxon>Peptostreptococcales</taxon>
        <taxon>Thermotaleaceae</taxon>
        <taxon>Geosporobacter</taxon>
    </lineage>
</organism>
<evidence type="ECO:0000313" key="10">
    <source>
        <dbReference type="Proteomes" id="UP000095743"/>
    </source>
</evidence>
<dbReference type="GO" id="GO:0004222">
    <property type="term" value="F:metalloendopeptidase activity"/>
    <property type="evidence" value="ECO:0007669"/>
    <property type="project" value="UniProtKB-UniRule"/>
</dbReference>
<dbReference type="InterPro" id="IPR001567">
    <property type="entry name" value="Pept_M3A_M3B_dom"/>
</dbReference>
<evidence type="ECO:0000313" key="9">
    <source>
        <dbReference type="EMBL" id="AOT69099.1"/>
    </source>
</evidence>
<evidence type="ECO:0000256" key="5">
    <source>
        <dbReference type="ARBA" id="ARBA00023049"/>
    </source>
</evidence>
<name>A0A1D8GDW3_9FIRM</name>
<evidence type="ECO:0000256" key="3">
    <source>
        <dbReference type="ARBA" id="ARBA00022801"/>
    </source>
</evidence>
<keyword evidence="2 6" id="KW-0479">Metal-binding</keyword>
<evidence type="ECO:0000256" key="6">
    <source>
        <dbReference type="RuleBase" id="RU368091"/>
    </source>
</evidence>
<sequence length="607" mass="70258">MPQHEPEAKQAQKVQERKAIDQQYKWRLEKLYADDAAWEKDFTTVKELLKESVKIAGSLGESAEKLYAALHFTDEISRKIENVFIYARMKKDEDNRVTKYQEMSDKAQGLSVEVQSSLSFLVPEILSIPEEKIKAFLEEHEELKLYQFYLEEILRQKEHILTKEEEQILAQAGELAAAPRNIFSMINNADIKFPTIKDEMGEEVEVTKGRYVKLLESSDRRVRHDAFKALYNSYEKQKNTIAATLNYSVKKDVFYGKVRKYPSALQASLDEDNISLQVYDNLIETIHEYLPDMYRYVKLRKRALGLDALHMYDLYTPIVKDVKMEVPYEDALKQVSEGLKPLGGEYVSLLQKGFTEGWIDVYENEGKTSGAYSWGSYDSPPYVLLNYQNTIHDVFTLAHEMGHSLHSYYARTTQPYPYAGYKIFVAEVASTVNEALLMQDLLKKTGDKNVRAYLLNHYLEQFRGTVFRQTMFAEFEKEVHERVERGEALTPEALCAYYGELNQKYYGPEITMDEEIKMEWARIPHFYNAFYVYKYATGYAAAISLSQQILQEGEPAVKRYIDFLKKGGSDYPIQLLQGAGVDMTTTDPIHSALKVFQQLVEELEQLL</sequence>
<proteinExistence type="inferred from homology"/>
<accession>A0A1D8GDW3</accession>
<dbReference type="Proteomes" id="UP000095743">
    <property type="component" value="Chromosome"/>
</dbReference>
<feature type="domain" description="Oligopeptidase F N-terminal" evidence="8">
    <location>
        <begin position="124"/>
        <end position="193"/>
    </location>
</feature>
<evidence type="ECO:0000256" key="4">
    <source>
        <dbReference type="ARBA" id="ARBA00022833"/>
    </source>
</evidence>
<keyword evidence="3 6" id="KW-0378">Hydrolase</keyword>
<gene>
    <name evidence="9" type="ORF">Gferi_05720</name>
</gene>
<dbReference type="KEGG" id="gfe:Gferi_05720"/>
<protein>
    <recommendedName>
        <fullName evidence="6">Oligopeptidase F</fullName>
        <ecNumber evidence="6">3.4.24.-</ecNumber>
    </recommendedName>
</protein>
<dbReference type="Gene3D" id="1.20.140.70">
    <property type="entry name" value="Oligopeptidase f, N-terminal domain"/>
    <property type="match status" value="1"/>
</dbReference>
<dbReference type="CDD" id="cd09608">
    <property type="entry name" value="M3B_PepF"/>
    <property type="match status" value="1"/>
</dbReference>
<dbReference type="InterPro" id="IPR013647">
    <property type="entry name" value="OligopepF_N_dom"/>
</dbReference>
<comment type="function">
    <text evidence="6">Has oligopeptidase activity and degrades a variety of small bioactive peptides.</text>
</comment>
<dbReference type="Pfam" id="PF08439">
    <property type="entry name" value="Peptidase_M3_N"/>
    <property type="match status" value="1"/>
</dbReference>
<evidence type="ECO:0000256" key="2">
    <source>
        <dbReference type="ARBA" id="ARBA00022723"/>
    </source>
</evidence>
<dbReference type="STRING" id="1424294.Gferi_05720"/>